<dbReference type="Pfam" id="PF00082">
    <property type="entry name" value="Peptidase_S8"/>
    <property type="match status" value="1"/>
</dbReference>
<evidence type="ECO:0000256" key="5">
    <source>
        <dbReference type="PROSITE-ProRule" id="PRU01240"/>
    </source>
</evidence>
<dbReference type="CDD" id="cd04847">
    <property type="entry name" value="Peptidases_S8_Subtilisin_like_2"/>
    <property type="match status" value="1"/>
</dbReference>
<dbReference type="InterPro" id="IPR050131">
    <property type="entry name" value="Peptidase_S8_subtilisin-like"/>
</dbReference>
<evidence type="ECO:0000256" key="4">
    <source>
        <dbReference type="ARBA" id="ARBA00022825"/>
    </source>
</evidence>
<gene>
    <name evidence="7" type="ORF">ACE41H_12875</name>
</gene>
<evidence type="ECO:0000313" key="8">
    <source>
        <dbReference type="Proteomes" id="UP001580346"/>
    </source>
</evidence>
<keyword evidence="8" id="KW-1185">Reference proteome</keyword>
<sequence length="759" mass="85406">MSGDNQRFLPILGYGENLIEPVRPGSGGGEVNYPRTFAEARQRVKQQVSNLRNTIDRIPPEKRLEEVVVTFRLNHKFLAKSYTPNTLFKDINVENIGSRRWVYSDEKEQKEVSYSKMHFVRATPANLIRLEEFLDQSEVSIKEAFKKDIQKIEDISLLSPDEVIVGFEDDWEQGKVEMVLHPFEKETEIAIEKFKKILTDNGVPLESLRIKNYINGPTFISGNLNRKALEAINDFNPLRTAHPIRISSFPEMRTIRIEPNAPEPPMGNVRSSIKVGMFDGGVDTTNPLLMNHINDNNVLDTEPSVDGIAHGTAVAGCILYGPLNAYGKGTQVPQPLVSVESFRVLPLKDPNDYELYEAIDIIENIVPSRHDIDVYNLSFGPNGAILDDDISRFTYVLDDLAWNYRKLFVVAVGNDGDLEKPFNRIQAPADIVNGLGVGAYAYDFSSGEVIRALYSSVGQGREGCKVKPDIVGFGGDENRPIHLISTTHGQKHLSMGTSFSTPIISGMAGEILGRCDRFDPLVARALLIHSANNPKGVCDELGYGYIDQTVDQIINCSDKHVTIVYSSSILPTNYAKLPIPYPINARDAGMVEIKYTIAVLSKANPLHIEDYTESAIEDTFYPHDKKYRYTLNKKSFTRHVHDDEDEIQNLLEKGFQKSTLPVSKSPHSYQTELARRGELKWDTVVQRWDRMRATSLENPFLVLHGMGRNGGNERMDYAVIATISAPRYEGSLYQDILNEYRQLQPVQMRAVNEILVPVQ</sequence>
<dbReference type="RefSeq" id="WP_375355662.1">
    <property type="nucleotide sequence ID" value="NZ_JBHHMI010000009.1"/>
</dbReference>
<feature type="domain" description="Peptidase S8/S53" evidence="6">
    <location>
        <begin position="272"/>
        <end position="544"/>
    </location>
</feature>
<keyword evidence="3 5" id="KW-0378">Hydrolase</keyword>
<dbReference type="PRINTS" id="PR00723">
    <property type="entry name" value="SUBTILISIN"/>
</dbReference>
<reference evidence="7 8" key="1">
    <citation type="submission" date="2024-09" db="EMBL/GenBank/DDBJ databases">
        <title>Paenibacillus zeirhizospherea sp. nov., isolated from surface of the maize (Zea mays) roots in a horticulture field, Hungary.</title>
        <authorList>
            <person name="Marton D."/>
            <person name="Farkas M."/>
            <person name="Bedics A."/>
            <person name="Toth E."/>
            <person name="Tancsics A."/>
            <person name="Boka K."/>
            <person name="Maroti G."/>
            <person name="Kriszt B."/>
            <person name="Cserhati M."/>
        </authorList>
    </citation>
    <scope>NUCLEOTIDE SEQUENCE [LARGE SCALE GENOMIC DNA]</scope>
    <source>
        <strain evidence="7 8">KCTC 33519</strain>
    </source>
</reference>
<dbReference type="InterPro" id="IPR015500">
    <property type="entry name" value="Peptidase_S8_subtilisin-rel"/>
</dbReference>
<dbReference type="PANTHER" id="PTHR43806:SF11">
    <property type="entry name" value="CEREVISIN-RELATED"/>
    <property type="match status" value="1"/>
</dbReference>
<protein>
    <submittedName>
        <fullName evidence="7">S8 family peptidase</fullName>
    </submittedName>
</protein>
<feature type="active site" description="Charge relay system" evidence="5">
    <location>
        <position position="310"/>
    </location>
</feature>
<dbReference type="EMBL" id="JBHHMI010000009">
    <property type="protein sequence ID" value="MFB5267668.1"/>
    <property type="molecule type" value="Genomic_DNA"/>
</dbReference>
<proteinExistence type="inferred from homology"/>
<dbReference type="Proteomes" id="UP001580346">
    <property type="component" value="Unassembled WGS sequence"/>
</dbReference>
<organism evidence="7 8">
    <name type="scientific">Paenibacillus enshidis</name>
    <dbReference type="NCBI Taxonomy" id="1458439"/>
    <lineage>
        <taxon>Bacteria</taxon>
        <taxon>Bacillati</taxon>
        <taxon>Bacillota</taxon>
        <taxon>Bacilli</taxon>
        <taxon>Bacillales</taxon>
        <taxon>Paenibacillaceae</taxon>
        <taxon>Paenibacillus</taxon>
    </lineage>
</organism>
<feature type="active site" description="Charge relay system" evidence="5">
    <location>
        <position position="498"/>
    </location>
</feature>
<dbReference type="InterPro" id="IPR034074">
    <property type="entry name" value="Y4bN_pept_dom"/>
</dbReference>
<dbReference type="PANTHER" id="PTHR43806">
    <property type="entry name" value="PEPTIDASE S8"/>
    <property type="match status" value="1"/>
</dbReference>
<dbReference type="PROSITE" id="PS51892">
    <property type="entry name" value="SUBTILASE"/>
    <property type="match status" value="1"/>
</dbReference>
<accession>A0ABV5ATY4</accession>
<name>A0ABV5ATY4_9BACL</name>
<dbReference type="Gene3D" id="3.40.50.200">
    <property type="entry name" value="Peptidase S8/S53 domain"/>
    <property type="match status" value="1"/>
</dbReference>
<keyword evidence="4 5" id="KW-0720">Serine protease</keyword>
<comment type="caution">
    <text evidence="7">The sequence shown here is derived from an EMBL/GenBank/DDBJ whole genome shotgun (WGS) entry which is preliminary data.</text>
</comment>
<dbReference type="SUPFAM" id="SSF52743">
    <property type="entry name" value="Subtilisin-like"/>
    <property type="match status" value="1"/>
</dbReference>
<comment type="similarity">
    <text evidence="1 5">Belongs to the peptidase S8 family.</text>
</comment>
<evidence type="ECO:0000313" key="7">
    <source>
        <dbReference type="EMBL" id="MFB5267668.1"/>
    </source>
</evidence>
<evidence type="ECO:0000256" key="1">
    <source>
        <dbReference type="ARBA" id="ARBA00011073"/>
    </source>
</evidence>
<evidence type="ECO:0000256" key="3">
    <source>
        <dbReference type="ARBA" id="ARBA00022801"/>
    </source>
</evidence>
<dbReference type="InterPro" id="IPR000209">
    <property type="entry name" value="Peptidase_S8/S53_dom"/>
</dbReference>
<evidence type="ECO:0000259" key="6">
    <source>
        <dbReference type="Pfam" id="PF00082"/>
    </source>
</evidence>
<keyword evidence="2 5" id="KW-0645">Protease</keyword>
<feature type="active site" description="Charge relay system" evidence="5">
    <location>
        <position position="279"/>
    </location>
</feature>
<dbReference type="InterPro" id="IPR036852">
    <property type="entry name" value="Peptidase_S8/S53_dom_sf"/>
</dbReference>
<evidence type="ECO:0000256" key="2">
    <source>
        <dbReference type="ARBA" id="ARBA00022670"/>
    </source>
</evidence>